<keyword evidence="2" id="KW-1185">Reference proteome</keyword>
<accession>A0AAV4TBY5</accession>
<sequence>MPSPPPFFPILLQHNAKNSSACAKRTFATCHLPPKKKYVYKFNAISAGGDSCAVLVRWVSRLARGTAWRCDSLPVVIDSWVRFRGRPPATPVLSMKNDSASSLEKFILLFHSDGSSILPPFIHPFPE</sequence>
<dbReference type="EMBL" id="BPLQ01009171">
    <property type="protein sequence ID" value="GIY42290.1"/>
    <property type="molecule type" value="Genomic_DNA"/>
</dbReference>
<protein>
    <submittedName>
        <fullName evidence="1">Uncharacterized protein</fullName>
    </submittedName>
</protein>
<gene>
    <name evidence="1" type="ORF">CDAR_236461</name>
</gene>
<organism evidence="1 2">
    <name type="scientific">Caerostris darwini</name>
    <dbReference type="NCBI Taxonomy" id="1538125"/>
    <lineage>
        <taxon>Eukaryota</taxon>
        <taxon>Metazoa</taxon>
        <taxon>Ecdysozoa</taxon>
        <taxon>Arthropoda</taxon>
        <taxon>Chelicerata</taxon>
        <taxon>Arachnida</taxon>
        <taxon>Araneae</taxon>
        <taxon>Araneomorphae</taxon>
        <taxon>Entelegynae</taxon>
        <taxon>Araneoidea</taxon>
        <taxon>Araneidae</taxon>
        <taxon>Caerostris</taxon>
    </lineage>
</organism>
<reference evidence="1 2" key="1">
    <citation type="submission" date="2021-06" db="EMBL/GenBank/DDBJ databases">
        <title>Caerostris darwini draft genome.</title>
        <authorList>
            <person name="Kono N."/>
            <person name="Arakawa K."/>
        </authorList>
    </citation>
    <scope>NUCLEOTIDE SEQUENCE [LARGE SCALE GENOMIC DNA]</scope>
</reference>
<evidence type="ECO:0000313" key="2">
    <source>
        <dbReference type="Proteomes" id="UP001054837"/>
    </source>
</evidence>
<proteinExistence type="predicted"/>
<dbReference type="Proteomes" id="UP001054837">
    <property type="component" value="Unassembled WGS sequence"/>
</dbReference>
<evidence type="ECO:0000313" key="1">
    <source>
        <dbReference type="EMBL" id="GIY42290.1"/>
    </source>
</evidence>
<dbReference type="AlphaFoldDB" id="A0AAV4TBY5"/>
<comment type="caution">
    <text evidence="1">The sequence shown here is derived from an EMBL/GenBank/DDBJ whole genome shotgun (WGS) entry which is preliminary data.</text>
</comment>
<name>A0AAV4TBY5_9ARAC</name>